<organism evidence="4 5">
    <name type="scientific">Planococcus wigleyi</name>
    <dbReference type="NCBI Taxonomy" id="2762216"/>
    <lineage>
        <taxon>Bacteria</taxon>
        <taxon>Bacillati</taxon>
        <taxon>Bacillota</taxon>
        <taxon>Bacilli</taxon>
        <taxon>Bacillales</taxon>
        <taxon>Caryophanaceae</taxon>
        <taxon>Planococcus</taxon>
    </lineage>
</organism>
<dbReference type="SUPFAM" id="SSF56300">
    <property type="entry name" value="Metallo-dependent phosphatases"/>
    <property type="match status" value="1"/>
</dbReference>
<dbReference type="RefSeq" id="WP_191714953.1">
    <property type="nucleotide sequence ID" value="NZ_JACSPU010000002.1"/>
</dbReference>
<accession>A0ABR8WCM1</accession>
<dbReference type="InterPro" id="IPR029052">
    <property type="entry name" value="Metallo-depent_PP-like"/>
</dbReference>
<evidence type="ECO:0000256" key="1">
    <source>
        <dbReference type="ARBA" id="ARBA00022723"/>
    </source>
</evidence>
<dbReference type="InterPro" id="IPR004843">
    <property type="entry name" value="Calcineurin-like_PHP"/>
</dbReference>
<gene>
    <name evidence="4" type="ORF">H9630_07925</name>
</gene>
<dbReference type="Pfam" id="PF00149">
    <property type="entry name" value="Metallophos"/>
    <property type="match status" value="1"/>
</dbReference>
<dbReference type="EMBL" id="JACSPU010000002">
    <property type="protein sequence ID" value="MBD8014750.1"/>
    <property type="molecule type" value="Genomic_DNA"/>
</dbReference>
<proteinExistence type="predicted"/>
<sequence>MKKLAVFLLLILLVWGLFWGSNHWVQTTEYTVASQELPQAFDGSRIVQVSDLHDATFGKNQSSLIEKVKAANPDAIFLTGDLVDSNRYDLDSSLVLVDALIEMSEVYYVTGNHEVASNKVDEILGALQERGVTVLENDSVEWVKDGESVQIAGIDDPLMVPDIHEEEVTEQSLATARLTEDFTLLLAHRPEYLPIYADYGVDLVFSGHAHGGQVRIPGIGGLIAPGQGWFPKVTEGIFEVDQSQMVVSRGLGNSTFPVRIFNLPEIVVVTLEKGNS</sequence>
<evidence type="ECO:0000259" key="3">
    <source>
        <dbReference type="Pfam" id="PF00149"/>
    </source>
</evidence>
<dbReference type="InterPro" id="IPR051158">
    <property type="entry name" value="Metallophosphoesterase_sf"/>
</dbReference>
<dbReference type="Gene3D" id="3.60.21.10">
    <property type="match status" value="1"/>
</dbReference>
<feature type="domain" description="Calcineurin-like phosphoesterase" evidence="3">
    <location>
        <begin position="45"/>
        <end position="211"/>
    </location>
</feature>
<reference evidence="4 5" key="1">
    <citation type="submission" date="2020-08" db="EMBL/GenBank/DDBJ databases">
        <title>A Genomic Blueprint of the Chicken Gut Microbiome.</title>
        <authorList>
            <person name="Gilroy R."/>
            <person name="Ravi A."/>
            <person name="Getino M."/>
            <person name="Pursley I."/>
            <person name="Horton D.L."/>
            <person name="Alikhan N.-F."/>
            <person name="Baker D."/>
            <person name="Gharbi K."/>
            <person name="Hall N."/>
            <person name="Watson M."/>
            <person name="Adriaenssens E.M."/>
            <person name="Foster-Nyarko E."/>
            <person name="Jarju S."/>
            <person name="Secka A."/>
            <person name="Antonio M."/>
            <person name="Oren A."/>
            <person name="Chaudhuri R."/>
            <person name="La Ragione R.M."/>
            <person name="Hildebrand F."/>
            <person name="Pallen M.J."/>
        </authorList>
    </citation>
    <scope>NUCLEOTIDE SEQUENCE [LARGE SCALE GENOMIC DNA]</scope>
    <source>
        <strain evidence="4 5">Sa1BUA13</strain>
    </source>
</reference>
<name>A0ABR8WCM1_9BACL</name>
<dbReference type="PANTHER" id="PTHR31302:SF31">
    <property type="entry name" value="PHOSPHODIESTERASE YAEI"/>
    <property type="match status" value="1"/>
</dbReference>
<keyword evidence="5" id="KW-1185">Reference proteome</keyword>
<evidence type="ECO:0000313" key="5">
    <source>
        <dbReference type="Proteomes" id="UP000658980"/>
    </source>
</evidence>
<dbReference type="PANTHER" id="PTHR31302">
    <property type="entry name" value="TRANSMEMBRANE PROTEIN WITH METALLOPHOSPHOESTERASE DOMAIN-RELATED"/>
    <property type="match status" value="1"/>
</dbReference>
<protein>
    <submittedName>
        <fullName evidence="4">Metallophosphoesterase</fullName>
    </submittedName>
</protein>
<keyword evidence="1" id="KW-0479">Metal-binding</keyword>
<evidence type="ECO:0000256" key="2">
    <source>
        <dbReference type="ARBA" id="ARBA00022801"/>
    </source>
</evidence>
<dbReference type="Proteomes" id="UP000658980">
    <property type="component" value="Unassembled WGS sequence"/>
</dbReference>
<evidence type="ECO:0000313" key="4">
    <source>
        <dbReference type="EMBL" id="MBD8014750.1"/>
    </source>
</evidence>
<keyword evidence="2" id="KW-0378">Hydrolase</keyword>
<dbReference type="CDD" id="cd07385">
    <property type="entry name" value="MPP_YkuE_C"/>
    <property type="match status" value="1"/>
</dbReference>
<comment type="caution">
    <text evidence="4">The sequence shown here is derived from an EMBL/GenBank/DDBJ whole genome shotgun (WGS) entry which is preliminary data.</text>
</comment>